<evidence type="ECO:0000313" key="11">
    <source>
        <dbReference type="Proteomes" id="UP001595715"/>
    </source>
</evidence>
<reference evidence="11" key="1">
    <citation type="journal article" date="2019" name="Int. J. Syst. Evol. Microbiol.">
        <title>The Global Catalogue of Microorganisms (GCM) 10K type strain sequencing project: providing services to taxonomists for standard genome sequencing and annotation.</title>
        <authorList>
            <consortium name="The Broad Institute Genomics Platform"/>
            <consortium name="The Broad Institute Genome Sequencing Center for Infectious Disease"/>
            <person name="Wu L."/>
            <person name="Ma J."/>
        </authorList>
    </citation>
    <scope>NUCLEOTIDE SEQUENCE [LARGE SCALE GENOMIC DNA]</scope>
    <source>
        <strain evidence="11">IBRC-M 10987</strain>
    </source>
</reference>
<dbReference type="Pfam" id="PF00672">
    <property type="entry name" value="HAMP"/>
    <property type="match status" value="1"/>
</dbReference>
<keyword evidence="2" id="KW-1003">Cell membrane</keyword>
<proteinExistence type="inferred from homology"/>
<dbReference type="Proteomes" id="UP001595715">
    <property type="component" value="Unassembled WGS sequence"/>
</dbReference>
<evidence type="ECO:0000313" key="10">
    <source>
        <dbReference type="EMBL" id="MFC4101974.1"/>
    </source>
</evidence>
<name>A0ABV8K7J5_9BACL</name>
<dbReference type="RefSeq" id="WP_377720562.1">
    <property type="nucleotide sequence ID" value="NZ_JBHSAM010000028.1"/>
</dbReference>
<dbReference type="SMART" id="SM00304">
    <property type="entry name" value="HAMP"/>
    <property type="match status" value="1"/>
</dbReference>
<dbReference type="EMBL" id="JBHSAM010000028">
    <property type="protein sequence ID" value="MFC4101974.1"/>
    <property type="molecule type" value="Genomic_DNA"/>
</dbReference>
<dbReference type="CDD" id="cd06225">
    <property type="entry name" value="HAMP"/>
    <property type="match status" value="1"/>
</dbReference>
<evidence type="ECO:0000256" key="4">
    <source>
        <dbReference type="ARBA" id="ARBA00023224"/>
    </source>
</evidence>
<comment type="similarity">
    <text evidence="5">Belongs to the methyl-accepting chemotaxis (MCP) protein family.</text>
</comment>
<feature type="domain" description="Methyl-accepting transducer" evidence="8">
    <location>
        <begin position="139"/>
        <end position="375"/>
    </location>
</feature>
<keyword evidence="3 7" id="KW-0472">Membrane</keyword>
<keyword evidence="11" id="KW-1185">Reference proteome</keyword>
<keyword evidence="4 6" id="KW-0807">Transducer</keyword>
<evidence type="ECO:0000256" key="6">
    <source>
        <dbReference type="PROSITE-ProRule" id="PRU00284"/>
    </source>
</evidence>
<evidence type="ECO:0000256" key="3">
    <source>
        <dbReference type="ARBA" id="ARBA00023136"/>
    </source>
</evidence>
<feature type="transmembrane region" description="Helical" evidence="7">
    <location>
        <begin position="44"/>
        <end position="66"/>
    </location>
</feature>
<dbReference type="PANTHER" id="PTHR32089">
    <property type="entry name" value="METHYL-ACCEPTING CHEMOTAXIS PROTEIN MCPB"/>
    <property type="match status" value="1"/>
</dbReference>
<evidence type="ECO:0000256" key="5">
    <source>
        <dbReference type="ARBA" id="ARBA00029447"/>
    </source>
</evidence>
<dbReference type="PROSITE" id="PS50111">
    <property type="entry name" value="CHEMOTAXIS_TRANSDUC_2"/>
    <property type="match status" value="1"/>
</dbReference>
<accession>A0ABV8K7J5</accession>
<feature type="domain" description="HAMP" evidence="9">
    <location>
        <begin position="67"/>
        <end position="120"/>
    </location>
</feature>
<dbReference type="Gene3D" id="1.10.287.950">
    <property type="entry name" value="Methyl-accepting chemotaxis protein"/>
    <property type="match status" value="1"/>
</dbReference>
<evidence type="ECO:0000256" key="7">
    <source>
        <dbReference type="SAM" id="Phobius"/>
    </source>
</evidence>
<dbReference type="Pfam" id="PF00015">
    <property type="entry name" value="MCPsignal"/>
    <property type="match status" value="1"/>
</dbReference>
<evidence type="ECO:0000256" key="1">
    <source>
        <dbReference type="ARBA" id="ARBA00004236"/>
    </source>
</evidence>
<dbReference type="PANTHER" id="PTHR32089:SF112">
    <property type="entry name" value="LYSOZYME-LIKE PROTEIN-RELATED"/>
    <property type="match status" value="1"/>
</dbReference>
<protein>
    <submittedName>
        <fullName evidence="10">Methyl-accepting chemotaxis protein</fullName>
    </submittedName>
</protein>
<keyword evidence="7" id="KW-0812">Transmembrane</keyword>
<gene>
    <name evidence="10" type="ORF">ACFOZ8_20185</name>
</gene>
<dbReference type="InterPro" id="IPR004089">
    <property type="entry name" value="MCPsignal_dom"/>
</dbReference>
<keyword evidence="7" id="KW-1133">Transmembrane helix</keyword>
<dbReference type="SMART" id="SM00283">
    <property type="entry name" value="MA"/>
    <property type="match status" value="1"/>
</dbReference>
<evidence type="ECO:0000259" key="9">
    <source>
        <dbReference type="PROSITE" id="PS50885"/>
    </source>
</evidence>
<comment type="subcellular location">
    <subcellularLocation>
        <location evidence="1">Cell membrane</location>
    </subcellularLocation>
</comment>
<feature type="transmembrane region" description="Helical" evidence="7">
    <location>
        <begin position="12"/>
        <end position="32"/>
    </location>
</feature>
<dbReference type="InterPro" id="IPR003660">
    <property type="entry name" value="HAMP_dom"/>
</dbReference>
<dbReference type="SUPFAM" id="SSF58104">
    <property type="entry name" value="Methyl-accepting chemotaxis protein (MCP) signaling domain"/>
    <property type="match status" value="1"/>
</dbReference>
<dbReference type="Gene3D" id="1.10.8.500">
    <property type="entry name" value="HAMP domain in histidine kinase"/>
    <property type="match status" value="1"/>
</dbReference>
<comment type="caution">
    <text evidence="10">The sequence shown here is derived from an EMBL/GenBank/DDBJ whole genome shotgun (WGS) entry which is preliminary data.</text>
</comment>
<evidence type="ECO:0000256" key="2">
    <source>
        <dbReference type="ARBA" id="ARBA00022475"/>
    </source>
</evidence>
<organism evidence="10 11">
    <name type="scientific">Paenibacillus xanthanilyticus</name>
    <dbReference type="NCBI Taxonomy" id="1783531"/>
    <lineage>
        <taxon>Bacteria</taxon>
        <taxon>Bacillati</taxon>
        <taxon>Bacillota</taxon>
        <taxon>Bacilli</taxon>
        <taxon>Bacillales</taxon>
        <taxon>Paenibacillaceae</taxon>
        <taxon>Paenibacillus</taxon>
    </lineage>
</organism>
<evidence type="ECO:0000259" key="8">
    <source>
        <dbReference type="PROSITE" id="PS50111"/>
    </source>
</evidence>
<dbReference type="PROSITE" id="PS50885">
    <property type="entry name" value="HAMP"/>
    <property type="match status" value="1"/>
</dbReference>
<sequence>MNVRFGLMKKILFGLIAVSISTYSTSAFFIFVLKDRIGSVLPDWAFILGTLALGIFWTCFLGWFAARAMIKPLIRLQEASEQASAGNLQVELPDLKSRDELESLYISFNAMIQNLRGMIREVSHHSDEADEQIDHLRSSMNQALDQVLSSTTQAQLIASGAQQQSQSSVSALRSVEHMTGQVETMSQWARQAEGSAQRMAEVTHAGAAKLGNLIDGITRIAASNEESLRAVQQLDQHAGEIMAISALVEEIANQTNLLALNAAIEAARAGEHGRGFTIVAQEVKKLAEQSASAVQSITRTTLQIQHETEQTVNRIREQYDLAIHEAASGKAAAEAIASMTGEADLMRGAVSAIADMASSQVEHVLNTHKEAQEVASVAGLIEDGARIVHAASESSQANMKEIAETASKLRGQFARLKNGIEQFTV</sequence>